<evidence type="ECO:0000313" key="1">
    <source>
        <dbReference type="EMBL" id="MBI5170166.1"/>
    </source>
</evidence>
<organism evidence="1 2">
    <name type="scientific">Eiseniibacteriota bacterium</name>
    <dbReference type="NCBI Taxonomy" id="2212470"/>
    <lineage>
        <taxon>Bacteria</taxon>
        <taxon>Candidatus Eiseniibacteriota</taxon>
    </lineage>
</organism>
<name>A0A933SF28_UNCEI</name>
<reference evidence="1" key="1">
    <citation type="submission" date="2020-07" db="EMBL/GenBank/DDBJ databases">
        <title>Huge and variable diversity of episymbiotic CPR bacteria and DPANN archaea in groundwater ecosystems.</title>
        <authorList>
            <person name="He C.Y."/>
            <person name="Keren R."/>
            <person name="Whittaker M."/>
            <person name="Farag I.F."/>
            <person name="Doudna J."/>
            <person name="Cate J.H.D."/>
            <person name="Banfield J.F."/>
        </authorList>
    </citation>
    <scope>NUCLEOTIDE SEQUENCE</scope>
    <source>
        <strain evidence="1">NC_groundwater_1813_Pr3_B-0.1um_71_17</strain>
    </source>
</reference>
<comment type="caution">
    <text evidence="1">The sequence shown here is derived from an EMBL/GenBank/DDBJ whole genome shotgun (WGS) entry which is preliminary data.</text>
</comment>
<accession>A0A933SF28</accession>
<evidence type="ECO:0000313" key="2">
    <source>
        <dbReference type="Proteomes" id="UP000696931"/>
    </source>
</evidence>
<proteinExistence type="predicted"/>
<sequence length="127" mass="14064">MKRLLFFALFAYVAWYGWNHRDGLRRGPHSEAVIENATSRPVTRIRLRSGGETVVREELAPGASATIPIAPVTNGEFHLVWQWGDAPGEPQWNGHLAGSGPTSRYRFRIEDVGTVSSSSEPIPLPAR</sequence>
<dbReference type="Proteomes" id="UP000696931">
    <property type="component" value="Unassembled WGS sequence"/>
</dbReference>
<gene>
    <name evidence="1" type="ORF">HZA61_11800</name>
</gene>
<dbReference type="EMBL" id="JACRIW010000082">
    <property type="protein sequence ID" value="MBI5170166.1"/>
    <property type="molecule type" value="Genomic_DNA"/>
</dbReference>
<protein>
    <submittedName>
        <fullName evidence="1">Uncharacterized protein</fullName>
    </submittedName>
</protein>
<dbReference type="AlphaFoldDB" id="A0A933SF28"/>